<dbReference type="Pfam" id="PF07085">
    <property type="entry name" value="DRTGG"/>
    <property type="match status" value="1"/>
</dbReference>
<evidence type="ECO:0000313" key="10">
    <source>
        <dbReference type="EMBL" id="AEB07605.1"/>
    </source>
</evidence>
<organism evidence="10 11">
    <name type="scientific">Coriobacterium glomerans (strain ATCC 49209 / DSM 20642 / JCM 10262 / PW2)</name>
    <dbReference type="NCBI Taxonomy" id="700015"/>
    <lineage>
        <taxon>Bacteria</taxon>
        <taxon>Bacillati</taxon>
        <taxon>Actinomycetota</taxon>
        <taxon>Coriobacteriia</taxon>
        <taxon>Coriobacteriales</taxon>
        <taxon>Coriobacteriaceae</taxon>
        <taxon>Coriobacterium</taxon>
    </lineage>
</organism>
<evidence type="ECO:0000256" key="1">
    <source>
        <dbReference type="ARBA" id="ARBA00001936"/>
    </source>
</evidence>
<evidence type="ECO:0000259" key="9">
    <source>
        <dbReference type="PROSITE" id="PS51371"/>
    </source>
</evidence>
<protein>
    <recommendedName>
        <fullName evidence="2">inorganic diphosphatase</fullName>
        <ecNumber evidence="2">3.6.1.1</ecNumber>
    </recommendedName>
    <alternativeName>
        <fullName evidence="6">Pyrophosphate phospho-hydrolase</fullName>
    </alternativeName>
</protein>
<dbReference type="GO" id="GO:0005737">
    <property type="term" value="C:cytoplasm"/>
    <property type="evidence" value="ECO:0007669"/>
    <property type="project" value="InterPro"/>
</dbReference>
<dbReference type="InterPro" id="IPR038763">
    <property type="entry name" value="DHH_sf"/>
</dbReference>
<dbReference type="PANTHER" id="PTHR12112">
    <property type="entry name" value="BNIP - RELATED"/>
    <property type="match status" value="1"/>
</dbReference>
<gene>
    <name evidence="10" type="ordered locus">Corgl_1506</name>
</gene>
<name>F2N905_CORGP</name>
<evidence type="ECO:0000256" key="6">
    <source>
        <dbReference type="ARBA" id="ARBA00032535"/>
    </source>
</evidence>
<dbReference type="SMART" id="SM00116">
    <property type="entry name" value="CBS"/>
    <property type="match status" value="2"/>
</dbReference>
<dbReference type="InterPro" id="IPR038222">
    <property type="entry name" value="DHHA2_dom_sf"/>
</dbReference>
<dbReference type="NCBIfam" id="NF011442">
    <property type="entry name" value="PRK14869.1-4"/>
    <property type="match status" value="1"/>
</dbReference>
<evidence type="ECO:0000256" key="7">
    <source>
        <dbReference type="ARBA" id="ARBA00047820"/>
    </source>
</evidence>
<keyword evidence="3" id="KW-0479">Metal-binding</keyword>
<keyword evidence="8" id="KW-0129">CBS domain</keyword>
<evidence type="ECO:0000256" key="3">
    <source>
        <dbReference type="ARBA" id="ARBA00022723"/>
    </source>
</evidence>
<dbReference type="EMBL" id="CP002628">
    <property type="protein sequence ID" value="AEB07605.1"/>
    <property type="molecule type" value="Genomic_DNA"/>
</dbReference>
<dbReference type="FunFam" id="3.90.1640.10:FF:000001">
    <property type="entry name" value="Probable manganese-dependent inorganic pyrophosphatase"/>
    <property type="match status" value="1"/>
</dbReference>
<dbReference type="InterPro" id="IPR000644">
    <property type="entry name" value="CBS_dom"/>
</dbReference>
<evidence type="ECO:0000256" key="8">
    <source>
        <dbReference type="PROSITE-ProRule" id="PRU00703"/>
    </source>
</evidence>
<dbReference type="InterPro" id="IPR004097">
    <property type="entry name" value="DHHA2"/>
</dbReference>
<comment type="cofactor">
    <cofactor evidence="1">
        <name>Mn(2+)</name>
        <dbReference type="ChEBI" id="CHEBI:29035"/>
    </cofactor>
</comment>
<dbReference type="Gene3D" id="3.90.1640.10">
    <property type="entry name" value="inorganic pyrophosphatase (n-terminal core)"/>
    <property type="match status" value="2"/>
</dbReference>
<dbReference type="GO" id="GO:0004427">
    <property type="term" value="F:inorganic diphosphate phosphatase activity"/>
    <property type="evidence" value="ECO:0007669"/>
    <property type="project" value="UniProtKB-EC"/>
</dbReference>
<dbReference type="RefSeq" id="WP_013709347.1">
    <property type="nucleotide sequence ID" value="NC_015389.1"/>
</dbReference>
<dbReference type="SUPFAM" id="SSF75138">
    <property type="entry name" value="HprK N-terminal domain-like"/>
    <property type="match status" value="1"/>
</dbReference>
<dbReference type="PANTHER" id="PTHR12112:SF22">
    <property type="entry name" value="MANGANESE-DEPENDENT INORGANIC PYROPHOSPHATASE-RELATED"/>
    <property type="match status" value="1"/>
</dbReference>
<accession>F2N905</accession>
<feature type="domain" description="CBS" evidence="9">
    <location>
        <begin position="77"/>
        <end position="134"/>
    </location>
</feature>
<reference evidence="11" key="1">
    <citation type="journal article" date="2013" name="Stand. Genomic Sci.">
        <title>Complete genome sequence of Coriobacterium glomerans type strain (PW2(T)) from the midgut of Pyrrhocoris apterus L. (red soldier bug).</title>
        <authorList>
            <person name="Stackebrandt E."/>
            <person name="Zeytun A."/>
            <person name="Lapidus A."/>
            <person name="Nolan M."/>
            <person name="Lucas S."/>
            <person name="Hammon N."/>
            <person name="Deshpande S."/>
            <person name="Cheng J.F."/>
            <person name="Tapia R."/>
            <person name="Goodwin L.A."/>
            <person name="Pitluck S."/>
            <person name="Liolios K."/>
            <person name="Pagani I."/>
            <person name="Ivanova N."/>
            <person name="Mavromatis K."/>
            <person name="Mikhailova N."/>
            <person name="Huntemann M."/>
            <person name="Pati A."/>
            <person name="Chen A."/>
            <person name="Palaniappan K."/>
            <person name="Chang Y.J."/>
            <person name="Land M."/>
            <person name="Hauser L."/>
            <person name="Rohde M."/>
            <person name="Pukall R."/>
            <person name="Goker M."/>
            <person name="Detter J.C."/>
            <person name="Woyke T."/>
            <person name="Bristow J."/>
            <person name="Eisen J.A."/>
            <person name="Markowitz V."/>
            <person name="Hugenholtz P."/>
            <person name="Kyrpides N.C."/>
            <person name="Klenk H.P."/>
        </authorList>
    </citation>
    <scope>NUCLEOTIDE SEQUENCE</scope>
    <source>
        <strain evidence="11">ATCC 49209 / DSM 20642 / JCM 10262 / PW2</strain>
    </source>
</reference>
<keyword evidence="5" id="KW-0464">Manganese</keyword>
<dbReference type="InterPro" id="IPR001667">
    <property type="entry name" value="DDH_dom"/>
</dbReference>
<dbReference type="NCBIfam" id="NF011443">
    <property type="entry name" value="PRK14869.1-5"/>
    <property type="match status" value="1"/>
</dbReference>
<dbReference type="Pfam" id="PF01368">
    <property type="entry name" value="DHH"/>
    <property type="match status" value="1"/>
</dbReference>
<dbReference type="Pfam" id="PF02833">
    <property type="entry name" value="DHHA2"/>
    <property type="match status" value="1"/>
</dbReference>
<dbReference type="eggNOG" id="COG2524">
    <property type="taxonomic scope" value="Bacteria"/>
</dbReference>
<dbReference type="Proteomes" id="UP000006851">
    <property type="component" value="Chromosome"/>
</dbReference>
<dbReference type="EC" id="3.6.1.1" evidence="2"/>
<dbReference type="InterPro" id="IPR028979">
    <property type="entry name" value="Ser_kin/Pase_Hpr-like_N_sf"/>
</dbReference>
<sequence length="555" mass="60958">MTEAIRKVNVIGHLHPDTDSICSAIAYAYLKNKIGDTEYEARRAGTINRETAFVLDHFGFEEPELITTVSPQIKDTMIQRLGGVDRDLSLYAAWDLMREEDVGTLCITDHSDSIQGIITVRDIANANMDIFHASILSDSETKYGNVLSTLKGDMVVGDPQSRITRGSIRVGTSPEMMDGAVEPGDIILVTNRFETQRFAVESGASCLIICNDAKVTDTVRELAKKRECAIITTPYDTYAAARLISMSIPVSAEMLPFEDVIRFSVNTAVDDARKIIAQTRHRFFPVLDESGGYEGITSMASLLNVTKKHVILVDHNERSQAVDGLEQAEIVEIIDHHRIGSIETSGPVYFRNMPVGCTATIIYGIYEESGVEIPRDIAGLMLSAILSDTLAFRSPTCTPRDVFVGGKLAEISGVEIETYADAMFDAGADLTGRTAEEVFHQDFKVFSRGNVRFGVGQGSFMTEPSRRAAERLVGPWLKTGAKSEELPIVFYMFTDVKSQSTDMMYYGANAEATVIRAFGVTPEDGIAVLPGVVSRKKQVTPALMTTLQEMLEEHS</sequence>
<dbReference type="Gene3D" id="3.40.1390.20">
    <property type="entry name" value="HprK N-terminal domain-like"/>
    <property type="match status" value="1"/>
</dbReference>
<dbReference type="GO" id="GO:0046872">
    <property type="term" value="F:metal ion binding"/>
    <property type="evidence" value="ECO:0007669"/>
    <property type="project" value="UniProtKB-KW"/>
</dbReference>
<evidence type="ECO:0000256" key="4">
    <source>
        <dbReference type="ARBA" id="ARBA00022801"/>
    </source>
</evidence>
<evidence type="ECO:0000256" key="5">
    <source>
        <dbReference type="ARBA" id="ARBA00023211"/>
    </source>
</evidence>
<dbReference type="InterPro" id="IPR046342">
    <property type="entry name" value="CBS_dom_sf"/>
</dbReference>
<proteinExistence type="predicted"/>
<keyword evidence="11" id="KW-1185">Reference proteome</keyword>
<dbReference type="OrthoDB" id="9766150at2"/>
<dbReference type="eggNOG" id="COG1227">
    <property type="taxonomic scope" value="Bacteria"/>
</dbReference>
<dbReference type="KEGG" id="cgo:Corgl_1506"/>
<dbReference type="AlphaFoldDB" id="F2N905"/>
<dbReference type="eggNOG" id="COG4109">
    <property type="taxonomic scope" value="Bacteria"/>
</dbReference>
<dbReference type="SUPFAM" id="SSF54631">
    <property type="entry name" value="CBS-domain pair"/>
    <property type="match status" value="1"/>
</dbReference>
<evidence type="ECO:0000313" key="11">
    <source>
        <dbReference type="Proteomes" id="UP000006851"/>
    </source>
</evidence>
<evidence type="ECO:0000256" key="2">
    <source>
        <dbReference type="ARBA" id="ARBA00012146"/>
    </source>
</evidence>
<dbReference type="SUPFAM" id="SSF64182">
    <property type="entry name" value="DHH phosphoesterases"/>
    <property type="match status" value="1"/>
</dbReference>
<dbReference type="SMART" id="SM01131">
    <property type="entry name" value="DHHA2"/>
    <property type="match status" value="1"/>
</dbReference>
<dbReference type="HOGENOM" id="CLU_025243_1_0_11"/>
<dbReference type="STRING" id="700015.Corgl_1506"/>
<dbReference type="Gene3D" id="3.10.310.20">
    <property type="entry name" value="DHHA2 domain"/>
    <property type="match status" value="1"/>
</dbReference>
<dbReference type="InterPro" id="IPR010766">
    <property type="entry name" value="DRTGG"/>
</dbReference>
<keyword evidence="4 10" id="KW-0378">Hydrolase</keyword>
<feature type="domain" description="CBS" evidence="9">
    <location>
        <begin position="254"/>
        <end position="313"/>
    </location>
</feature>
<comment type="catalytic activity">
    <reaction evidence="7">
        <text>diphosphate + H2O = 2 phosphate + H(+)</text>
        <dbReference type="Rhea" id="RHEA:24576"/>
        <dbReference type="ChEBI" id="CHEBI:15377"/>
        <dbReference type="ChEBI" id="CHEBI:15378"/>
        <dbReference type="ChEBI" id="CHEBI:33019"/>
        <dbReference type="ChEBI" id="CHEBI:43474"/>
        <dbReference type="EC" id="3.6.1.1"/>
    </reaction>
</comment>
<dbReference type="Pfam" id="PF00571">
    <property type="entry name" value="CBS"/>
    <property type="match status" value="2"/>
</dbReference>
<dbReference type="PROSITE" id="PS51371">
    <property type="entry name" value="CBS"/>
    <property type="match status" value="2"/>
</dbReference>